<dbReference type="GO" id="GO:0016651">
    <property type="term" value="F:oxidoreductase activity, acting on NAD(P)H"/>
    <property type="evidence" value="ECO:0007669"/>
    <property type="project" value="TreeGrafter"/>
</dbReference>
<dbReference type="Pfam" id="PF14759">
    <property type="entry name" value="Reductase_C"/>
    <property type="match status" value="1"/>
</dbReference>
<dbReference type="PANTHER" id="PTHR43557">
    <property type="entry name" value="APOPTOSIS-INDUCING FACTOR 1"/>
    <property type="match status" value="1"/>
</dbReference>
<sequence length="400" mass="42267">MSGIVIVGAGQAAASMAARLRKKGYDGAITVVGAEPVAPYQRPPLSKGYLLGEMPLERLMLRANDWWANNDISLRLDCSVTEIDPKAQVVQISDGESLDYSELALCTGATPRRLPASLGGNLGNVFTVRSLADVDAMRAQFRPGQRLVVIGGGYIGLEAAAVARKLGLEVALVEAAPRILGRVACAQTADAIRALHQENGVEIIEGLGLLSLRGDTVVTAVELEDGRVIEADFAIVGIGVTPNEEIAREAGIHCENGIAVDAQGRCSEDHIWAAGDCAAFPGGAGPLRLESVGNAIDMGELVAENMLGAAQDYSPKPWFWSDQFDSKLQIAGLNIGYDSVVARAGEGASFWYFRDGALIAVDALNDARAYMIGKRLIEGGKTVTPEQVADPETDLKALLK</sequence>
<dbReference type="Pfam" id="PF07992">
    <property type="entry name" value="Pyr_redox_2"/>
    <property type="match status" value="1"/>
</dbReference>
<dbReference type="STRING" id="1185766.SAMN05216224_1011072"/>
<feature type="domain" description="FAD/NAD(P)-binding" evidence="5">
    <location>
        <begin position="4"/>
        <end position="299"/>
    </location>
</feature>
<dbReference type="OrthoDB" id="7809559at2"/>
<keyword evidence="2" id="KW-0285">Flavoprotein</keyword>
<dbReference type="PANTHER" id="PTHR43557:SF2">
    <property type="entry name" value="RIESKE DOMAIN-CONTAINING PROTEIN-RELATED"/>
    <property type="match status" value="1"/>
</dbReference>
<evidence type="ECO:0000256" key="2">
    <source>
        <dbReference type="ARBA" id="ARBA00022630"/>
    </source>
</evidence>
<dbReference type="Gene3D" id="3.50.50.60">
    <property type="entry name" value="FAD/NAD(P)-binding domain"/>
    <property type="match status" value="2"/>
</dbReference>
<evidence type="ECO:0000259" key="5">
    <source>
        <dbReference type="Pfam" id="PF07992"/>
    </source>
</evidence>
<evidence type="ECO:0000256" key="1">
    <source>
        <dbReference type="ARBA" id="ARBA00001974"/>
    </source>
</evidence>
<dbReference type="InterPro" id="IPR036188">
    <property type="entry name" value="FAD/NAD-bd_sf"/>
</dbReference>
<dbReference type="SUPFAM" id="SSF51905">
    <property type="entry name" value="FAD/NAD(P)-binding domain"/>
    <property type="match status" value="2"/>
</dbReference>
<name>A0A074TI16_9RHOB</name>
<evidence type="ECO:0000313" key="8">
    <source>
        <dbReference type="Proteomes" id="UP000027725"/>
    </source>
</evidence>
<gene>
    <name evidence="7" type="ORF">DL1_09275</name>
</gene>
<dbReference type="PRINTS" id="PR00411">
    <property type="entry name" value="PNDRDTASEI"/>
</dbReference>
<dbReference type="Proteomes" id="UP000027725">
    <property type="component" value="Unassembled WGS sequence"/>
</dbReference>
<dbReference type="InterPro" id="IPR023753">
    <property type="entry name" value="FAD/NAD-binding_dom"/>
</dbReference>
<dbReference type="PRINTS" id="PR00368">
    <property type="entry name" value="FADPNR"/>
</dbReference>
<organism evidence="7 8">
    <name type="scientific">Thioclava dalianensis</name>
    <dbReference type="NCBI Taxonomy" id="1185766"/>
    <lineage>
        <taxon>Bacteria</taxon>
        <taxon>Pseudomonadati</taxon>
        <taxon>Pseudomonadota</taxon>
        <taxon>Alphaproteobacteria</taxon>
        <taxon>Rhodobacterales</taxon>
        <taxon>Paracoccaceae</taxon>
        <taxon>Thioclava</taxon>
    </lineage>
</organism>
<dbReference type="EMBL" id="JHEH01000026">
    <property type="protein sequence ID" value="KEP68673.1"/>
    <property type="molecule type" value="Genomic_DNA"/>
</dbReference>
<feature type="domain" description="Reductase C-terminal" evidence="6">
    <location>
        <begin position="318"/>
        <end position="399"/>
    </location>
</feature>
<dbReference type="InterPro" id="IPR028202">
    <property type="entry name" value="Reductase_C"/>
</dbReference>
<proteinExistence type="predicted"/>
<keyword evidence="8" id="KW-1185">Reference proteome</keyword>
<evidence type="ECO:0000313" key="7">
    <source>
        <dbReference type="EMBL" id="KEP68673.1"/>
    </source>
</evidence>
<evidence type="ECO:0000256" key="3">
    <source>
        <dbReference type="ARBA" id="ARBA00022827"/>
    </source>
</evidence>
<dbReference type="InterPro" id="IPR050446">
    <property type="entry name" value="FAD-oxidoreductase/Apoptosis"/>
</dbReference>
<dbReference type="eggNOG" id="COG0446">
    <property type="taxonomic scope" value="Bacteria"/>
</dbReference>
<accession>A0A074TI16</accession>
<keyword evidence="4" id="KW-0560">Oxidoreductase</keyword>
<evidence type="ECO:0000256" key="4">
    <source>
        <dbReference type="ARBA" id="ARBA00023002"/>
    </source>
</evidence>
<dbReference type="Gene3D" id="3.30.390.30">
    <property type="match status" value="1"/>
</dbReference>
<dbReference type="AlphaFoldDB" id="A0A074TI16"/>
<dbReference type="SUPFAM" id="SSF55424">
    <property type="entry name" value="FAD/NAD-linked reductases, dimerisation (C-terminal) domain"/>
    <property type="match status" value="1"/>
</dbReference>
<dbReference type="RefSeq" id="WP_038068211.1">
    <property type="nucleotide sequence ID" value="NZ_FOVB01000001.1"/>
</dbReference>
<reference evidence="7 8" key="1">
    <citation type="submission" date="2014-03" db="EMBL/GenBank/DDBJ databases">
        <title>The draft genome sequence of Thioclava dalianensis DLFJ1-1.</title>
        <authorList>
            <person name="Lai Q."/>
            <person name="Shao Z."/>
        </authorList>
    </citation>
    <scope>NUCLEOTIDE SEQUENCE [LARGE SCALE GENOMIC DNA]</scope>
    <source>
        <strain evidence="7 8">DLFJ1-1</strain>
    </source>
</reference>
<comment type="cofactor">
    <cofactor evidence="1">
        <name>FAD</name>
        <dbReference type="ChEBI" id="CHEBI:57692"/>
    </cofactor>
</comment>
<dbReference type="GO" id="GO:0005737">
    <property type="term" value="C:cytoplasm"/>
    <property type="evidence" value="ECO:0007669"/>
    <property type="project" value="TreeGrafter"/>
</dbReference>
<protein>
    <submittedName>
        <fullName evidence="7">Pyridine nucleotide-disulfide oxidoreductase</fullName>
    </submittedName>
</protein>
<comment type="caution">
    <text evidence="7">The sequence shown here is derived from an EMBL/GenBank/DDBJ whole genome shotgun (WGS) entry which is preliminary data.</text>
</comment>
<keyword evidence="3" id="KW-0274">FAD</keyword>
<dbReference type="InterPro" id="IPR016156">
    <property type="entry name" value="FAD/NAD-linked_Rdtase_dimer_sf"/>
</dbReference>
<evidence type="ECO:0000259" key="6">
    <source>
        <dbReference type="Pfam" id="PF14759"/>
    </source>
</evidence>